<proteinExistence type="predicted"/>
<keyword evidence="2" id="KW-1185">Reference proteome</keyword>
<dbReference type="VEuPathDB" id="CryptoDB:GNI_154810"/>
<evidence type="ECO:0000313" key="2">
    <source>
        <dbReference type="Proteomes" id="UP000019763"/>
    </source>
</evidence>
<dbReference type="RefSeq" id="XP_011132864.1">
    <property type="nucleotide sequence ID" value="XM_011134562.1"/>
</dbReference>
<comment type="caution">
    <text evidence="1">The sequence shown here is derived from an EMBL/GenBank/DDBJ whole genome shotgun (WGS) entry which is preliminary data.</text>
</comment>
<dbReference type="AlphaFoldDB" id="A0A023AZP7"/>
<name>A0A023AZP7_GRENI</name>
<dbReference type="EMBL" id="AFNH02001156">
    <property type="protein sequence ID" value="EZG43982.1"/>
    <property type="molecule type" value="Genomic_DNA"/>
</dbReference>
<sequence length="494" mass="53546">MRTFKSEADGMPGSELLSVLMGPNGSQAKLDGCMARVVTMRAGGGGEVTALVLGPKTAFETELETVGEQTPLTMETTMVKGENYDWFEHWDRMIVWRPKDGPPSDQRSEAELLAALQRRLESGGPRDKSEAVEALCREVFGEHLDDLHAILNGSGEMQEEGDGVTVTVTRPIDPSELAELLARVPKDWMPVLQRSTGWKTAELTDGGDVEAAQARPIPERRRCLYKAAGLLGLGTAAGLFANYLWRSLGSSQRGAAIGDFVLPGTVAKLSAEVPQSRTYVWSAGDPKPPAPCGSGALCCDQVCTNFGSPWAVTYSLAWNMTSWVAADTCRTLCNSPQDTKNLLSERLLTHFFLAEPPSTMSHEEQVQLVQLWSAALTRVCSGAGSPLRNVGTILPCDCDVADVTCDVTTKSTKKLHKVTLTDLETSLARVANSFADYPKDVYDVTNCNFGCWNLTQKAKQISLALKAAAAEAAQQGTVERLNRTDIKHVFIRFG</sequence>
<accession>A0A023AZP7</accession>
<organism evidence="1 2">
    <name type="scientific">Gregarina niphandrodes</name>
    <name type="common">Septate eugregarine</name>
    <dbReference type="NCBI Taxonomy" id="110365"/>
    <lineage>
        <taxon>Eukaryota</taxon>
        <taxon>Sar</taxon>
        <taxon>Alveolata</taxon>
        <taxon>Apicomplexa</taxon>
        <taxon>Conoidasida</taxon>
        <taxon>Gregarinasina</taxon>
        <taxon>Eugregarinorida</taxon>
        <taxon>Gregarinidae</taxon>
        <taxon>Gregarina</taxon>
    </lineage>
</organism>
<protein>
    <submittedName>
        <fullName evidence="1">Uncharacterized protein</fullName>
    </submittedName>
</protein>
<dbReference type="GeneID" id="22915357"/>
<dbReference type="Proteomes" id="UP000019763">
    <property type="component" value="Unassembled WGS sequence"/>
</dbReference>
<reference evidence="1" key="1">
    <citation type="submission" date="2013-12" db="EMBL/GenBank/DDBJ databases">
        <authorList>
            <person name="Omoto C.K."/>
            <person name="Sibley D."/>
            <person name="Venepally P."/>
            <person name="Hadjithomas M."/>
            <person name="Karamycheva S."/>
            <person name="Brunk B."/>
            <person name="Roos D."/>
            <person name="Caler E."/>
            <person name="Lorenzi H."/>
        </authorList>
    </citation>
    <scope>NUCLEOTIDE SEQUENCE</scope>
</reference>
<evidence type="ECO:0000313" key="1">
    <source>
        <dbReference type="EMBL" id="EZG43982.1"/>
    </source>
</evidence>
<gene>
    <name evidence="1" type="ORF">GNI_154810</name>
</gene>